<dbReference type="GO" id="GO:0005524">
    <property type="term" value="F:ATP binding"/>
    <property type="evidence" value="ECO:0007669"/>
    <property type="project" value="InterPro"/>
</dbReference>
<dbReference type="SUPFAM" id="SSF56112">
    <property type="entry name" value="Protein kinase-like (PK-like)"/>
    <property type="match status" value="1"/>
</dbReference>
<evidence type="ECO:0000259" key="1">
    <source>
        <dbReference type="PROSITE" id="PS50011"/>
    </source>
</evidence>
<dbReference type="InterPro" id="IPR011009">
    <property type="entry name" value="Kinase-like_dom_sf"/>
</dbReference>
<accession>A0A167IAQ5</accession>
<reference evidence="2 3" key="1">
    <citation type="journal article" date="2016" name="Mol. Biol. Evol.">
        <title>Comparative Genomics of Early-Diverging Mushroom-Forming Fungi Provides Insights into the Origins of Lignocellulose Decay Capabilities.</title>
        <authorList>
            <person name="Nagy L.G."/>
            <person name="Riley R."/>
            <person name="Tritt A."/>
            <person name="Adam C."/>
            <person name="Daum C."/>
            <person name="Floudas D."/>
            <person name="Sun H."/>
            <person name="Yadav J.S."/>
            <person name="Pangilinan J."/>
            <person name="Larsson K.H."/>
            <person name="Matsuura K."/>
            <person name="Barry K."/>
            <person name="Labutti K."/>
            <person name="Kuo R."/>
            <person name="Ohm R.A."/>
            <person name="Bhattacharya S.S."/>
            <person name="Shirouzu T."/>
            <person name="Yoshinaga Y."/>
            <person name="Martin F.M."/>
            <person name="Grigoriev I.V."/>
            <person name="Hibbett D.S."/>
        </authorList>
    </citation>
    <scope>NUCLEOTIDE SEQUENCE [LARGE SCALE GENOMIC DNA]</scope>
    <source>
        <strain evidence="2 3">TUFC12733</strain>
    </source>
</reference>
<dbReference type="Pfam" id="PF07714">
    <property type="entry name" value="PK_Tyr_Ser-Thr"/>
    <property type="match status" value="1"/>
</dbReference>
<dbReference type="EMBL" id="KV417310">
    <property type="protein sequence ID" value="KZO92458.1"/>
    <property type="molecule type" value="Genomic_DNA"/>
</dbReference>
<dbReference type="InterPro" id="IPR000719">
    <property type="entry name" value="Prot_kinase_dom"/>
</dbReference>
<dbReference type="SUPFAM" id="SSF48371">
    <property type="entry name" value="ARM repeat"/>
    <property type="match status" value="1"/>
</dbReference>
<feature type="domain" description="Protein kinase" evidence="1">
    <location>
        <begin position="1"/>
        <end position="237"/>
    </location>
</feature>
<dbReference type="InterPro" id="IPR001245">
    <property type="entry name" value="Ser-Thr/Tyr_kinase_cat_dom"/>
</dbReference>
<dbReference type="AlphaFoldDB" id="A0A167IAQ5"/>
<dbReference type="PANTHER" id="PTHR44329">
    <property type="entry name" value="SERINE/THREONINE-PROTEIN KINASE TNNI3K-RELATED"/>
    <property type="match status" value="1"/>
</dbReference>
<dbReference type="STRING" id="1330018.A0A167IAQ5"/>
<name>A0A167IAQ5_CALVF</name>
<dbReference type="SMART" id="SM00220">
    <property type="entry name" value="S_TKc"/>
    <property type="match status" value="1"/>
</dbReference>
<dbReference type="Gene3D" id="1.10.510.10">
    <property type="entry name" value="Transferase(Phosphotransferase) domain 1"/>
    <property type="match status" value="1"/>
</dbReference>
<keyword evidence="3" id="KW-1185">Reference proteome</keyword>
<keyword evidence="2" id="KW-0418">Kinase</keyword>
<dbReference type="InterPro" id="IPR051681">
    <property type="entry name" value="Ser/Thr_Kinases-Pseudokinases"/>
</dbReference>
<proteinExistence type="predicted"/>
<dbReference type="Proteomes" id="UP000076738">
    <property type="component" value="Unassembled WGS sequence"/>
</dbReference>
<dbReference type="PROSITE" id="PS00108">
    <property type="entry name" value="PROTEIN_KINASE_ST"/>
    <property type="match status" value="1"/>
</dbReference>
<keyword evidence="2" id="KW-0808">Transferase</keyword>
<gene>
    <name evidence="2" type="ORF">CALVIDRAFT_306559</name>
</gene>
<sequence>MQLATREAWTWSKLHHENIVPFTGIADLRSIAEGGLTQLCLVSPWMDAGHITFYVNNNTGVKRMRLLWDVVKGVEYLHANQVTHGDLKGNNVLVDMSSGFPRARLTDFGASYAKESWSETMNFASSSKAHWGNVRWMAFERISSQDLRGPDANSQQSDVFEMMRTFLEVLTGKPPFQEVIESRITHYVMEGHNPKRPQGRIDGLDDSMWRLMMHCWAQDRNRRPKLSNIYDEVEARVLSEALSSHDTAYLEAIDATTSAINRFVSHASPITRAMLLEGLCYTLLHTPQALYEHEEFERLLSSVIESLAPLSGDTPDPNNAGLYKASFAFLGTFARFAATIDPTAWILATQGRLSLSTLVSGILGAAYLDPEDFQDILSMVLQDMESSAESRSPAALDDALIRMSRLMVGATNGNSSHLEDYWRELLKREFVQDQLLLRIHAEEESQVDWASIFSTIVSWLHEKSPTDPECEELMATLLGKVALRKFLGHSSKEHEVDANLEAVALVLQLRNGFRPINQDDLETILPILCRYLEMRSEFDMVEPCMRLLAVTDFREGLAVLIMTKSPPIPSTLVSKSWCCEFMG</sequence>
<organism evidence="2 3">
    <name type="scientific">Calocera viscosa (strain TUFC12733)</name>
    <dbReference type="NCBI Taxonomy" id="1330018"/>
    <lineage>
        <taxon>Eukaryota</taxon>
        <taxon>Fungi</taxon>
        <taxon>Dikarya</taxon>
        <taxon>Basidiomycota</taxon>
        <taxon>Agaricomycotina</taxon>
        <taxon>Dacrymycetes</taxon>
        <taxon>Dacrymycetales</taxon>
        <taxon>Dacrymycetaceae</taxon>
        <taxon>Calocera</taxon>
    </lineage>
</organism>
<dbReference type="InterPro" id="IPR016024">
    <property type="entry name" value="ARM-type_fold"/>
</dbReference>
<dbReference type="GO" id="GO:0004674">
    <property type="term" value="F:protein serine/threonine kinase activity"/>
    <property type="evidence" value="ECO:0007669"/>
    <property type="project" value="TreeGrafter"/>
</dbReference>
<evidence type="ECO:0000313" key="2">
    <source>
        <dbReference type="EMBL" id="KZO92458.1"/>
    </source>
</evidence>
<dbReference type="InterPro" id="IPR008271">
    <property type="entry name" value="Ser/Thr_kinase_AS"/>
</dbReference>
<dbReference type="OrthoDB" id="4062651at2759"/>
<protein>
    <submittedName>
        <fullName evidence="2">Kinase-like protein</fullName>
    </submittedName>
</protein>
<evidence type="ECO:0000313" key="3">
    <source>
        <dbReference type="Proteomes" id="UP000076738"/>
    </source>
</evidence>
<dbReference type="PANTHER" id="PTHR44329:SF214">
    <property type="entry name" value="PROTEIN KINASE DOMAIN-CONTAINING PROTEIN"/>
    <property type="match status" value="1"/>
</dbReference>
<dbReference type="PROSITE" id="PS50011">
    <property type="entry name" value="PROTEIN_KINASE_DOM"/>
    <property type="match status" value="1"/>
</dbReference>